<dbReference type="STRING" id="765257.A0A0D0A7B8"/>
<reference evidence="4" key="2">
    <citation type="submission" date="2015-01" db="EMBL/GenBank/DDBJ databases">
        <title>Evolutionary Origins and Diversification of the Mycorrhizal Mutualists.</title>
        <authorList>
            <consortium name="DOE Joint Genome Institute"/>
            <consortium name="Mycorrhizal Genomics Consortium"/>
            <person name="Kohler A."/>
            <person name="Kuo A."/>
            <person name="Nagy L.G."/>
            <person name="Floudas D."/>
            <person name="Copeland A."/>
            <person name="Barry K.W."/>
            <person name="Cichocki N."/>
            <person name="Veneault-Fourrey C."/>
            <person name="LaButti K."/>
            <person name="Lindquist E.A."/>
            <person name="Lipzen A."/>
            <person name="Lundell T."/>
            <person name="Morin E."/>
            <person name="Murat C."/>
            <person name="Riley R."/>
            <person name="Ohm R."/>
            <person name="Sun H."/>
            <person name="Tunlid A."/>
            <person name="Henrissat B."/>
            <person name="Grigoriev I.V."/>
            <person name="Hibbett D.S."/>
            <person name="Martin F."/>
        </authorList>
    </citation>
    <scope>NUCLEOTIDE SEQUENCE [LARGE SCALE GENOMIC DNA]</scope>
    <source>
        <strain evidence="4">441</strain>
    </source>
</reference>
<feature type="compositionally biased region" description="Basic and acidic residues" evidence="1">
    <location>
        <begin position="139"/>
        <end position="159"/>
    </location>
</feature>
<feature type="compositionally biased region" description="Polar residues" evidence="1">
    <location>
        <begin position="119"/>
        <end position="128"/>
    </location>
</feature>
<feature type="transmembrane region" description="Helical" evidence="2">
    <location>
        <begin position="45"/>
        <end position="68"/>
    </location>
</feature>
<organism evidence="3 4">
    <name type="scientific">Pisolithus microcarpus 441</name>
    <dbReference type="NCBI Taxonomy" id="765257"/>
    <lineage>
        <taxon>Eukaryota</taxon>
        <taxon>Fungi</taxon>
        <taxon>Dikarya</taxon>
        <taxon>Basidiomycota</taxon>
        <taxon>Agaricomycotina</taxon>
        <taxon>Agaricomycetes</taxon>
        <taxon>Agaricomycetidae</taxon>
        <taxon>Boletales</taxon>
        <taxon>Sclerodermatineae</taxon>
        <taxon>Pisolithaceae</taxon>
        <taxon>Pisolithus</taxon>
    </lineage>
</organism>
<dbReference type="AlphaFoldDB" id="A0A0D0A7B8"/>
<evidence type="ECO:0000313" key="4">
    <source>
        <dbReference type="Proteomes" id="UP000054018"/>
    </source>
</evidence>
<reference evidence="3 4" key="1">
    <citation type="submission" date="2014-04" db="EMBL/GenBank/DDBJ databases">
        <authorList>
            <consortium name="DOE Joint Genome Institute"/>
            <person name="Kuo A."/>
            <person name="Kohler A."/>
            <person name="Costa M.D."/>
            <person name="Nagy L.G."/>
            <person name="Floudas D."/>
            <person name="Copeland A."/>
            <person name="Barry K.W."/>
            <person name="Cichocki N."/>
            <person name="Veneault-Fourrey C."/>
            <person name="LaButti K."/>
            <person name="Lindquist E.A."/>
            <person name="Lipzen A."/>
            <person name="Lundell T."/>
            <person name="Morin E."/>
            <person name="Murat C."/>
            <person name="Sun H."/>
            <person name="Tunlid A."/>
            <person name="Henrissat B."/>
            <person name="Grigoriev I.V."/>
            <person name="Hibbett D.S."/>
            <person name="Martin F."/>
            <person name="Nordberg H.P."/>
            <person name="Cantor M.N."/>
            <person name="Hua S.X."/>
        </authorList>
    </citation>
    <scope>NUCLEOTIDE SEQUENCE [LARGE SCALE GENOMIC DNA]</scope>
    <source>
        <strain evidence="3 4">441</strain>
    </source>
</reference>
<accession>A0A0D0A7B8</accession>
<sequence length="229" mass="24909">MFSYFPDIPFYWSDIPGFIWNAYVKNLWNYQPESWVARTASTFRVLAVVVILPVVILTLLDVTSYIIARTLGILDDVKASTGDAAEGGTMSLSAPTAHVQSSPLADESKERHPRAASGSEGQWHSGTPRNRGHNVNDVGRPDERGNHEVYDESNHAEGESRPQAYFAGEDDLQLAGVGEFSPAASQPSSPVLPRMKLSMLEGGIVKATEGQPGSSIRRRPQERTGGEGN</sequence>
<feature type="compositionally biased region" description="Basic and acidic residues" evidence="1">
    <location>
        <begin position="219"/>
        <end position="229"/>
    </location>
</feature>
<feature type="region of interest" description="Disordered" evidence="1">
    <location>
        <begin position="202"/>
        <end position="229"/>
    </location>
</feature>
<proteinExistence type="predicted"/>
<dbReference type="HOGENOM" id="CLU_071669_0_0_1"/>
<protein>
    <submittedName>
        <fullName evidence="3">Uncharacterized protein</fullName>
    </submittedName>
</protein>
<keyword evidence="2" id="KW-0472">Membrane</keyword>
<name>A0A0D0A7B8_9AGAM</name>
<dbReference type="Proteomes" id="UP000054018">
    <property type="component" value="Unassembled WGS sequence"/>
</dbReference>
<evidence type="ECO:0000313" key="3">
    <source>
        <dbReference type="EMBL" id="KIK27968.1"/>
    </source>
</evidence>
<evidence type="ECO:0000256" key="2">
    <source>
        <dbReference type="SAM" id="Phobius"/>
    </source>
</evidence>
<keyword evidence="4" id="KW-1185">Reference proteome</keyword>
<keyword evidence="2" id="KW-1133">Transmembrane helix</keyword>
<evidence type="ECO:0000256" key="1">
    <source>
        <dbReference type="SAM" id="MobiDB-lite"/>
    </source>
</evidence>
<keyword evidence="2" id="KW-0812">Transmembrane</keyword>
<gene>
    <name evidence="3" type="ORF">PISMIDRAFT_147222</name>
</gene>
<feature type="compositionally biased region" description="Polar residues" evidence="1">
    <location>
        <begin position="90"/>
        <end position="103"/>
    </location>
</feature>
<feature type="region of interest" description="Disordered" evidence="1">
    <location>
        <begin position="86"/>
        <end position="159"/>
    </location>
</feature>
<dbReference type="EMBL" id="KN833694">
    <property type="protein sequence ID" value="KIK27968.1"/>
    <property type="molecule type" value="Genomic_DNA"/>
</dbReference>
<dbReference type="OrthoDB" id="3363417at2759"/>